<dbReference type="GO" id="GO:0016491">
    <property type="term" value="F:oxidoreductase activity"/>
    <property type="evidence" value="ECO:0007669"/>
    <property type="project" value="InterPro"/>
</dbReference>
<dbReference type="InterPro" id="IPR039421">
    <property type="entry name" value="Type_1_exporter"/>
</dbReference>
<dbReference type="SMART" id="SM00382">
    <property type="entry name" value="AAA"/>
    <property type="match status" value="1"/>
</dbReference>
<protein>
    <submittedName>
        <fullName evidence="12">Heavy metal tolerance protein</fullName>
    </submittedName>
</protein>
<dbReference type="Gene3D" id="1.20.1560.10">
    <property type="entry name" value="ABC transporter type 1, transmembrane domain"/>
    <property type="match status" value="1"/>
</dbReference>
<keyword evidence="5" id="KW-0067">ATP-binding</keyword>
<feature type="compositionally biased region" description="Acidic residues" evidence="9">
    <location>
        <begin position="900"/>
        <end position="917"/>
    </location>
</feature>
<dbReference type="PANTHER" id="PTHR24221:SF503">
    <property type="entry name" value="MITOCHONDRIAL POTASSIUM CHANNEL ATP-BINDING SUBUNIT"/>
    <property type="match status" value="1"/>
</dbReference>
<dbReference type="Pfam" id="PF00107">
    <property type="entry name" value="ADH_zinc_N"/>
    <property type="match status" value="1"/>
</dbReference>
<evidence type="ECO:0000256" key="2">
    <source>
        <dbReference type="ARBA" id="ARBA00022448"/>
    </source>
</evidence>
<dbReference type="Gene3D" id="3.40.50.720">
    <property type="entry name" value="NAD(P)-binding Rossmann-like Domain"/>
    <property type="match status" value="1"/>
</dbReference>
<feature type="region of interest" description="Disordered" evidence="9">
    <location>
        <begin position="676"/>
        <end position="695"/>
    </location>
</feature>
<dbReference type="InterPro" id="IPR036291">
    <property type="entry name" value="NAD(P)-bd_dom_sf"/>
</dbReference>
<dbReference type="Pfam" id="PF00664">
    <property type="entry name" value="ABC_membrane"/>
    <property type="match status" value="1"/>
</dbReference>
<dbReference type="Gene3D" id="3.90.180.10">
    <property type="entry name" value="Medium-chain alcohol dehydrogenases, catalytic domain"/>
    <property type="match status" value="1"/>
</dbReference>
<keyword evidence="2" id="KW-0813">Transport</keyword>
<keyword evidence="7" id="KW-0472">Membrane</keyword>
<evidence type="ECO:0000313" key="12">
    <source>
        <dbReference type="EMBL" id="KAJ6445078.1"/>
    </source>
</evidence>
<dbReference type="Gene3D" id="3.40.50.300">
    <property type="entry name" value="P-loop containing nucleotide triphosphate hydrolases"/>
    <property type="match status" value="1"/>
</dbReference>
<organism evidence="12 13">
    <name type="scientific">Purpureocillium lavendulum</name>
    <dbReference type="NCBI Taxonomy" id="1247861"/>
    <lineage>
        <taxon>Eukaryota</taxon>
        <taxon>Fungi</taxon>
        <taxon>Dikarya</taxon>
        <taxon>Ascomycota</taxon>
        <taxon>Pezizomycotina</taxon>
        <taxon>Sordariomycetes</taxon>
        <taxon>Hypocreomycetidae</taxon>
        <taxon>Hypocreales</taxon>
        <taxon>Ophiocordycipitaceae</taxon>
        <taxon>Purpureocillium</taxon>
    </lineage>
</organism>
<dbReference type="CDD" id="cd08276">
    <property type="entry name" value="MDR7"/>
    <property type="match status" value="1"/>
</dbReference>
<comment type="caution">
    <text evidence="12">The sequence shown here is derived from an EMBL/GenBank/DDBJ whole genome shotgun (WGS) entry which is preliminary data.</text>
</comment>
<dbReference type="Proteomes" id="UP001163105">
    <property type="component" value="Unassembled WGS sequence"/>
</dbReference>
<dbReference type="GO" id="GO:0016887">
    <property type="term" value="F:ATP hydrolysis activity"/>
    <property type="evidence" value="ECO:0007669"/>
    <property type="project" value="InterPro"/>
</dbReference>
<reference evidence="12" key="1">
    <citation type="submission" date="2023-01" db="EMBL/GenBank/DDBJ databases">
        <title>The growth and conidiation of Purpureocillium lavendulum are regulated by nitrogen source and histone H3K14 acetylation.</title>
        <authorList>
            <person name="Tang P."/>
            <person name="Han J."/>
            <person name="Zhang C."/>
            <person name="Tang P."/>
            <person name="Qi F."/>
            <person name="Zhang K."/>
            <person name="Liang L."/>
        </authorList>
    </citation>
    <scope>NUCLEOTIDE SEQUENCE</scope>
    <source>
        <strain evidence="12">YMF1.00683</strain>
    </source>
</reference>
<evidence type="ECO:0000256" key="9">
    <source>
        <dbReference type="SAM" id="MobiDB-lite"/>
    </source>
</evidence>
<keyword evidence="13" id="KW-1185">Reference proteome</keyword>
<proteinExistence type="inferred from homology"/>
<evidence type="ECO:0000256" key="4">
    <source>
        <dbReference type="ARBA" id="ARBA00022741"/>
    </source>
</evidence>
<dbReference type="SUPFAM" id="SSF90123">
    <property type="entry name" value="ABC transporter transmembrane region"/>
    <property type="match status" value="1"/>
</dbReference>
<dbReference type="PROSITE" id="PS50929">
    <property type="entry name" value="ABC_TM1F"/>
    <property type="match status" value="1"/>
</dbReference>
<dbReference type="EMBL" id="JAQHRD010000002">
    <property type="protein sequence ID" value="KAJ6445078.1"/>
    <property type="molecule type" value="Genomic_DNA"/>
</dbReference>
<dbReference type="CDD" id="cd18583">
    <property type="entry name" value="ABC_6TM_HMT1"/>
    <property type="match status" value="1"/>
</dbReference>
<keyword evidence="3" id="KW-0812">Transmembrane</keyword>
<evidence type="ECO:0000256" key="1">
    <source>
        <dbReference type="ARBA" id="ARBA00004141"/>
    </source>
</evidence>
<evidence type="ECO:0000256" key="6">
    <source>
        <dbReference type="ARBA" id="ARBA00022989"/>
    </source>
</evidence>
<feature type="domain" description="ABC transmembrane type-1" evidence="11">
    <location>
        <begin position="961"/>
        <end position="1244"/>
    </location>
</feature>
<dbReference type="GO" id="GO:0005524">
    <property type="term" value="F:ATP binding"/>
    <property type="evidence" value="ECO:0007669"/>
    <property type="project" value="UniProtKB-KW"/>
</dbReference>
<evidence type="ECO:0000256" key="3">
    <source>
        <dbReference type="ARBA" id="ARBA00022692"/>
    </source>
</evidence>
<keyword evidence="4" id="KW-0547">Nucleotide-binding</keyword>
<accession>A0AB34G090</accession>
<dbReference type="InterPro" id="IPR011527">
    <property type="entry name" value="ABC1_TM_dom"/>
</dbReference>
<dbReference type="PROSITE" id="PS50893">
    <property type="entry name" value="ABC_TRANSPORTER_2"/>
    <property type="match status" value="1"/>
</dbReference>
<dbReference type="InterPro" id="IPR036640">
    <property type="entry name" value="ABC1_TM_sf"/>
</dbReference>
<feature type="domain" description="ABC transporter" evidence="10">
    <location>
        <begin position="1278"/>
        <end position="1512"/>
    </location>
</feature>
<dbReference type="PROSITE" id="PS00211">
    <property type="entry name" value="ABC_TRANSPORTER_1"/>
    <property type="match status" value="1"/>
</dbReference>
<evidence type="ECO:0000256" key="8">
    <source>
        <dbReference type="ARBA" id="ARBA00024363"/>
    </source>
</evidence>
<dbReference type="GO" id="GO:0140359">
    <property type="term" value="F:ABC-type transporter activity"/>
    <property type="evidence" value="ECO:0007669"/>
    <property type="project" value="InterPro"/>
</dbReference>
<dbReference type="PANTHER" id="PTHR24221">
    <property type="entry name" value="ATP-BINDING CASSETTE SUB-FAMILY B"/>
    <property type="match status" value="1"/>
</dbReference>
<name>A0AB34G090_9HYPO</name>
<dbReference type="Pfam" id="PF00005">
    <property type="entry name" value="ABC_tran"/>
    <property type="match status" value="1"/>
</dbReference>
<feature type="region of interest" description="Disordered" evidence="9">
    <location>
        <begin position="859"/>
        <end position="918"/>
    </location>
</feature>
<comment type="similarity">
    <text evidence="8">Belongs to the ABC transporter superfamily. ABCB family. Heavy Metal importer (TC 3.A.1.210) subfamily.</text>
</comment>
<dbReference type="InterPro" id="IPR003439">
    <property type="entry name" value="ABC_transporter-like_ATP-bd"/>
</dbReference>
<dbReference type="SUPFAM" id="SSF52540">
    <property type="entry name" value="P-loop containing nucleoside triphosphate hydrolases"/>
    <property type="match status" value="1"/>
</dbReference>
<dbReference type="SUPFAM" id="SSF51735">
    <property type="entry name" value="NAD(P)-binding Rossmann-fold domains"/>
    <property type="match status" value="1"/>
</dbReference>
<dbReference type="InterPro" id="IPR020843">
    <property type="entry name" value="ER"/>
</dbReference>
<dbReference type="InterPro" id="IPR013149">
    <property type="entry name" value="ADH-like_C"/>
</dbReference>
<dbReference type="SMART" id="SM00829">
    <property type="entry name" value="PKS_ER"/>
    <property type="match status" value="1"/>
</dbReference>
<dbReference type="InterPro" id="IPR003593">
    <property type="entry name" value="AAA+_ATPase"/>
</dbReference>
<dbReference type="FunFam" id="3.40.50.300:FF:000287">
    <property type="entry name" value="Multidrug ABC transporter ATP-binding protein"/>
    <property type="match status" value="1"/>
</dbReference>
<comment type="subcellular location">
    <subcellularLocation>
        <location evidence="1">Membrane</location>
        <topology evidence="1">Multi-pass membrane protein</topology>
    </subcellularLocation>
</comment>
<dbReference type="InterPro" id="IPR027417">
    <property type="entry name" value="P-loop_NTPase"/>
</dbReference>
<evidence type="ECO:0000259" key="11">
    <source>
        <dbReference type="PROSITE" id="PS50929"/>
    </source>
</evidence>
<evidence type="ECO:0000256" key="7">
    <source>
        <dbReference type="ARBA" id="ARBA00023136"/>
    </source>
</evidence>
<evidence type="ECO:0000313" key="13">
    <source>
        <dbReference type="Proteomes" id="UP001163105"/>
    </source>
</evidence>
<dbReference type="GO" id="GO:0016020">
    <property type="term" value="C:membrane"/>
    <property type="evidence" value="ECO:0007669"/>
    <property type="project" value="UniProtKB-SubCell"/>
</dbReference>
<evidence type="ECO:0000259" key="10">
    <source>
        <dbReference type="PROSITE" id="PS50893"/>
    </source>
</evidence>
<gene>
    <name evidence="12" type="ORF">O9K51_03480</name>
</gene>
<keyword evidence="6" id="KW-1133">Transmembrane helix</keyword>
<evidence type="ECO:0000256" key="5">
    <source>
        <dbReference type="ARBA" id="ARBA00022840"/>
    </source>
</evidence>
<dbReference type="InterPro" id="IPR017871">
    <property type="entry name" value="ABC_transporter-like_CS"/>
</dbReference>
<sequence>MSLVRPTHGTGPTRAEHVAAGIGVPQPGVLVERRVFPAAGLVAVPAHLSLEEACTLPLAPLTAWMALNWDRPLYKPREGHGWTVVMQGTGGVSVAALEQARALGLTSIITSSSDEKLARAKDLGAAHTINYRTTPDWASEVLRLTDGKGADVIVETGGPGTMEQSLRAVAEGGNISAVGILTGSSSGGGGDSQTAVGLQLINRNATLKGINIGPRDRMEEMLRLYESKAVRPVVGETFGFESAREAMKFMRNEVNYVYRVNDRAVDRIVIAIFYQVFHYFTVLHHISIPSLDRIDGGCPIARDDSNNAKAGSVSSQTIHDSSDGLYIGQHRKYSNCGPLISDRTHNYSWQLDHLTVDLTYPTEPTTTASSTVTVDLSYPTETTTTTGSTVTVDLSYPTETTPITTQSTVTVDLSYPTETTPTNTGSTITVDLSYPTESSVGSTVTIDLSYSPETTTTGTTVTVDLSYPAEPTSSTGTTVTIDLSYPTETTPTSTGTTVTVDLSYPTESASSTGSTVTVDLSYPTESVSSTGSTVTVDLSYPTESVSSTGTTVTVDLSYPTETASSTPSTVTVDLSYPTETTVASTFTVDLTYPGGSTAASTVTVDISYPTETTAASKITIDLSNPKTVASTITVDLSNPSESASAATVTVDLTYPTETVAKTVASTITVDLSNPTESAAASKITDEPKDETDANGEVAVSCPPGWDHSYEQESMIANGIATTRISQTMLERDGTGQYYHEYYEQRALPDEQSATIASQNRTALETVGPSNSLYGLASILVWASIGVLLVESTEPFWPAHLLAWAAGGAVDVLLFGLTANGASLSNTWDIARLCIHLVRVSVFLVAVVYGCLCIRRNPKGESGTDGESRGLLAGSDTGRVPDIDPGSPTAYGSLPHAEASANEDDDPNSPGDEGDDGDQEIKDMQQRRLEEQGGWLGYVRSFLIFLPYIIPYHHRQTQMWLVVSGLCMLLERALTLMIPRQLGILTESLGEMAGSGRVPWRALAIWCALQFPISSATSTLRSMASTRISQFSYRRLTERAFAHVMSLSMDYHTGKSSGRVVKAIEQGSNLSSVLNSVFGIAPIVIDFLVAVVYLTSAFDTTMGFIIVATAMTHTYFAYKGNGMVMKYERGLNEAARAESETLYDSITNWQTVAYHNRASFELERYSKAIWKNTMAMRKFLDGFEYVGLGEGLIMTLGELAAASVVAMRVANGTTSLGSFVFLVSYWDAVRSPMTSLSWSLRDAASHLIDAEWLYQLLQTKPTVRDKPGAQPLRWRGGRVDFKDVGFSYGPDRPIIKDMTFTAEPGQSIALVGETGGGKSTTLKLLYRFYDVTSGSVMIDGQDVRDVTLDSLRESLGAVPQDPSVFDQTIMENVIYARPGATEADVVEACKAARIHHQIMKFPEGYSTRLGERGVRLSGGELQRLAIARVMLRRPQIVVLDEATSSVDSDTEAAVQAAIRELSKDRTVFTVAHRLSTIVNADVILVVDGGRIIERGTHRELLEWGGKYARLWAMQTVVEDDSRAS</sequence>